<sequence length="224" mass="24252">MQDEGRHPVRKHADTNVALYLGLYLILLSFFIMLNVISHVSDKRVKATVDSLQSTFATETQSEGRIESLAILYGPGSISEAFQNALFELLQAAIPHARVQSFDNGNVLQVRVPMADVFYEGEPRVLPQVTGLLDRVSDLLVTRGTEVREVVFSIGLGGGPSDGEERMGVLRAGVLARTVVSHGVPERLIATGIGDQSDNDLVIEFRMGSPPQIGTVPTDAGRGR</sequence>
<evidence type="ECO:0008006" key="4">
    <source>
        <dbReference type="Google" id="ProtNLM"/>
    </source>
</evidence>
<gene>
    <name evidence="2" type="ORF">WG926_09410</name>
</gene>
<dbReference type="Proteomes" id="UP001413721">
    <property type="component" value="Unassembled WGS sequence"/>
</dbReference>
<evidence type="ECO:0000256" key="1">
    <source>
        <dbReference type="SAM" id="Phobius"/>
    </source>
</evidence>
<comment type="caution">
    <text evidence="2">The sequence shown here is derived from an EMBL/GenBank/DDBJ whole genome shotgun (WGS) entry which is preliminary data.</text>
</comment>
<accession>A0ABU9YIR4</accession>
<keyword evidence="3" id="KW-1185">Reference proteome</keyword>
<keyword evidence="1" id="KW-0472">Membrane</keyword>
<keyword evidence="1" id="KW-1133">Transmembrane helix</keyword>
<name>A0ABU9YIR4_9PROT</name>
<protein>
    <recommendedName>
        <fullName evidence="4">Motility protein B-like N-terminal domain-containing protein</fullName>
    </recommendedName>
</protein>
<evidence type="ECO:0000313" key="2">
    <source>
        <dbReference type="EMBL" id="MEN2988520.1"/>
    </source>
</evidence>
<evidence type="ECO:0000313" key="3">
    <source>
        <dbReference type="Proteomes" id="UP001413721"/>
    </source>
</evidence>
<proteinExistence type="predicted"/>
<keyword evidence="1" id="KW-0812">Transmembrane</keyword>
<dbReference type="EMBL" id="JBBKTW010000003">
    <property type="protein sequence ID" value="MEN2988520.1"/>
    <property type="molecule type" value="Genomic_DNA"/>
</dbReference>
<reference evidence="2 3" key="1">
    <citation type="submission" date="2024-03" db="EMBL/GenBank/DDBJ databases">
        <title>High-quality draft genome sequencing of Tistrella sp. BH-R2-4.</title>
        <authorList>
            <person name="Dong C."/>
        </authorList>
    </citation>
    <scope>NUCLEOTIDE SEQUENCE [LARGE SCALE GENOMIC DNA]</scope>
    <source>
        <strain evidence="2 3">BH-R2-4</strain>
    </source>
</reference>
<feature type="transmembrane region" description="Helical" evidence="1">
    <location>
        <begin position="17"/>
        <end position="37"/>
    </location>
</feature>
<dbReference type="RefSeq" id="WP_345934825.1">
    <property type="nucleotide sequence ID" value="NZ_JBBKTV010000008.1"/>
</dbReference>
<organism evidence="2 3">
    <name type="scientific">Tistrella arctica</name>
    <dbReference type="NCBI Taxonomy" id="3133430"/>
    <lineage>
        <taxon>Bacteria</taxon>
        <taxon>Pseudomonadati</taxon>
        <taxon>Pseudomonadota</taxon>
        <taxon>Alphaproteobacteria</taxon>
        <taxon>Geminicoccales</taxon>
        <taxon>Geminicoccaceae</taxon>
        <taxon>Tistrella</taxon>
    </lineage>
</organism>